<keyword evidence="3" id="KW-0520">NAD</keyword>
<dbReference type="GO" id="GO:0004029">
    <property type="term" value="F:aldehyde dehydrogenase (NAD+) activity"/>
    <property type="evidence" value="ECO:0007669"/>
    <property type="project" value="TreeGrafter"/>
</dbReference>
<dbReference type="InterPro" id="IPR029510">
    <property type="entry name" value="Ald_DH_CS_GLU"/>
</dbReference>
<evidence type="ECO:0000256" key="7">
    <source>
        <dbReference type="RuleBase" id="RU003345"/>
    </source>
</evidence>
<evidence type="ECO:0000256" key="3">
    <source>
        <dbReference type="ARBA" id="ARBA00023027"/>
    </source>
</evidence>
<comment type="similarity">
    <text evidence="1 4 7">Belongs to the aldehyde dehydrogenase family.</text>
</comment>
<evidence type="ECO:0000256" key="4">
    <source>
        <dbReference type="PIRNR" id="PIRNR036492"/>
    </source>
</evidence>
<gene>
    <name evidence="9" type="ORF">SAMN02745117_00699</name>
</gene>
<evidence type="ECO:0000256" key="5">
    <source>
        <dbReference type="PIRSR" id="PIRSR036492-1"/>
    </source>
</evidence>
<dbReference type="Pfam" id="PF00171">
    <property type="entry name" value="Aldedh"/>
    <property type="match status" value="1"/>
</dbReference>
<organism evidence="9 10">
    <name type="scientific">Lampropedia hyalina DSM 16112</name>
    <dbReference type="NCBI Taxonomy" id="1122156"/>
    <lineage>
        <taxon>Bacteria</taxon>
        <taxon>Pseudomonadati</taxon>
        <taxon>Pseudomonadota</taxon>
        <taxon>Betaproteobacteria</taxon>
        <taxon>Burkholderiales</taxon>
        <taxon>Comamonadaceae</taxon>
        <taxon>Lampropedia</taxon>
    </lineage>
</organism>
<sequence>MEQDVLQQAFDVQYQASRAHLQVSEAVRRDRLLRLQKLLNAHEEELIAAIQADYGIRSARLTQATEIITTHLQLSQALRQLRSWCQHRRVATPLYLQPARARIQYQPLGVVGIIAPWNYPLQLAIGPAIGALAAGNRVMLKPSEMAPALGGLLEQLVGRYFSPDEFAVFNGESPLALAFASLPFDHLLFTGSTKIGRKVAQAAAQNLTPTTLELGGKSPCVLSADADLDEAAARIAHGKLLNAGQTCIAPDYVLLPRGREKAFAQAYRKAVQRLFPGIPEHPDYASIISATDWSRLTLMLQQAQQLGGEVMEIRASDESPSILAISAHGLRQMPPTLVLGVTPAMRLMQEEIFGPILPLVSYDRPADVPQIIASIPRPMALYWFGRDKTALHDVLEKTVTGAVTVNDTLLHFVHPNLPFGGVGASGWGAYHGRHGFERFSHARSIFQPSRWPSRDALHPPFGDRFDRIIQLLRRWF</sequence>
<proteinExistence type="inferred from homology"/>
<dbReference type="Gene3D" id="3.40.605.10">
    <property type="entry name" value="Aldehyde Dehydrogenase, Chain A, domain 1"/>
    <property type="match status" value="1"/>
</dbReference>
<evidence type="ECO:0000256" key="6">
    <source>
        <dbReference type="PROSITE-ProRule" id="PRU10007"/>
    </source>
</evidence>
<dbReference type="InterPro" id="IPR016160">
    <property type="entry name" value="Ald_DH_CS_CYS"/>
</dbReference>
<dbReference type="InterPro" id="IPR012394">
    <property type="entry name" value="Aldehyde_DH_NAD(P)"/>
</dbReference>
<dbReference type="InterPro" id="IPR016161">
    <property type="entry name" value="Ald_DH/histidinol_DH"/>
</dbReference>
<feature type="active site" evidence="5 6">
    <location>
        <position position="213"/>
    </location>
</feature>
<feature type="active site" evidence="5">
    <location>
        <position position="247"/>
    </location>
</feature>
<dbReference type="Gene3D" id="3.40.309.10">
    <property type="entry name" value="Aldehyde Dehydrogenase, Chain A, domain 2"/>
    <property type="match status" value="1"/>
</dbReference>
<dbReference type="OrthoDB" id="6187633at2"/>
<dbReference type="PROSITE" id="PS00687">
    <property type="entry name" value="ALDEHYDE_DEHYDR_GLU"/>
    <property type="match status" value="1"/>
</dbReference>
<name>A0A1M4VQN6_9BURK</name>
<dbReference type="STRING" id="1122156.SAMN02745117_00699"/>
<evidence type="ECO:0000256" key="2">
    <source>
        <dbReference type="ARBA" id="ARBA00023002"/>
    </source>
</evidence>
<dbReference type="InterPro" id="IPR015590">
    <property type="entry name" value="Aldehyde_DH_dom"/>
</dbReference>
<dbReference type="RefSeq" id="WP_073354719.1">
    <property type="nucleotide sequence ID" value="NZ_FQUZ01000006.1"/>
</dbReference>
<evidence type="ECO:0000256" key="1">
    <source>
        <dbReference type="ARBA" id="ARBA00009986"/>
    </source>
</evidence>
<protein>
    <recommendedName>
        <fullName evidence="4">Aldehyde dehydrogenase</fullName>
    </recommendedName>
</protein>
<dbReference type="PANTHER" id="PTHR43570">
    <property type="entry name" value="ALDEHYDE DEHYDROGENASE"/>
    <property type="match status" value="1"/>
</dbReference>
<evidence type="ECO:0000313" key="10">
    <source>
        <dbReference type="Proteomes" id="UP000184327"/>
    </source>
</evidence>
<dbReference type="PROSITE" id="PS00070">
    <property type="entry name" value="ALDEHYDE_DEHYDR_CYS"/>
    <property type="match status" value="1"/>
</dbReference>
<dbReference type="GO" id="GO:0006081">
    <property type="term" value="P:aldehyde metabolic process"/>
    <property type="evidence" value="ECO:0007669"/>
    <property type="project" value="InterPro"/>
</dbReference>
<dbReference type="EMBL" id="FQUZ01000006">
    <property type="protein sequence ID" value="SHE71122.1"/>
    <property type="molecule type" value="Genomic_DNA"/>
</dbReference>
<dbReference type="InterPro" id="IPR016162">
    <property type="entry name" value="Ald_DH_N"/>
</dbReference>
<keyword evidence="10" id="KW-1185">Reference proteome</keyword>
<feature type="domain" description="Aldehyde dehydrogenase" evidence="8">
    <location>
        <begin position="7"/>
        <end position="444"/>
    </location>
</feature>
<dbReference type="PANTHER" id="PTHR43570:SF20">
    <property type="entry name" value="ALDEHYDE DEHYDROGENASE ALDX-RELATED"/>
    <property type="match status" value="1"/>
</dbReference>
<dbReference type="PIRSF" id="PIRSF036492">
    <property type="entry name" value="ALDH"/>
    <property type="match status" value="1"/>
</dbReference>
<dbReference type="Proteomes" id="UP000184327">
    <property type="component" value="Unassembled WGS sequence"/>
</dbReference>
<keyword evidence="2 4" id="KW-0560">Oxidoreductase</keyword>
<accession>A0A1M4VQN6</accession>
<dbReference type="AlphaFoldDB" id="A0A1M4VQN6"/>
<evidence type="ECO:0000313" key="9">
    <source>
        <dbReference type="EMBL" id="SHE71122.1"/>
    </source>
</evidence>
<dbReference type="InterPro" id="IPR016163">
    <property type="entry name" value="Ald_DH_C"/>
</dbReference>
<dbReference type="SUPFAM" id="SSF53720">
    <property type="entry name" value="ALDH-like"/>
    <property type="match status" value="1"/>
</dbReference>
<evidence type="ECO:0000259" key="8">
    <source>
        <dbReference type="Pfam" id="PF00171"/>
    </source>
</evidence>
<reference evidence="9 10" key="1">
    <citation type="submission" date="2016-11" db="EMBL/GenBank/DDBJ databases">
        <authorList>
            <person name="Jaros S."/>
            <person name="Januszkiewicz K."/>
            <person name="Wedrychowicz H."/>
        </authorList>
    </citation>
    <scope>NUCLEOTIDE SEQUENCE [LARGE SCALE GENOMIC DNA]</scope>
    <source>
        <strain evidence="9 10">DSM 16112</strain>
    </source>
</reference>
<dbReference type="GO" id="GO:0005737">
    <property type="term" value="C:cytoplasm"/>
    <property type="evidence" value="ECO:0007669"/>
    <property type="project" value="TreeGrafter"/>
</dbReference>